<organism evidence="1 2">
    <name type="scientific">Aspergillus leporis</name>
    <dbReference type="NCBI Taxonomy" id="41062"/>
    <lineage>
        <taxon>Eukaryota</taxon>
        <taxon>Fungi</taxon>
        <taxon>Dikarya</taxon>
        <taxon>Ascomycota</taxon>
        <taxon>Pezizomycotina</taxon>
        <taxon>Eurotiomycetes</taxon>
        <taxon>Eurotiomycetidae</taxon>
        <taxon>Eurotiales</taxon>
        <taxon>Aspergillaceae</taxon>
        <taxon>Aspergillus</taxon>
        <taxon>Aspergillus subgen. Circumdati</taxon>
    </lineage>
</organism>
<keyword evidence="2" id="KW-1185">Reference proteome</keyword>
<dbReference type="Gene3D" id="3.40.50.150">
    <property type="entry name" value="Vaccinia Virus protein VP39"/>
    <property type="match status" value="1"/>
</dbReference>
<dbReference type="OrthoDB" id="2013972at2759"/>
<sequence length="224" mass="25373">MPVDTSGTKPKFPFPDDKDAQATHCALNSLWLEILDGKAFIAPLPQLKKGHKVLHLITRSGAWVGNLYESEHHHTRITALDPTHMQYSDGWKSVHQDLEGDWPFSARQSFHLIHTQSLGGLIADWVGFNQNAFKYLVPGGWLEVRKKNIWFYSDDEGVLGRKVPAVKQWLELTEQAAERFGKRVNVAGMQRELMERAGFVEINGQAFRVPHGEVGAKIPIRNEK</sequence>
<name>A0A5N5XC44_9EURO</name>
<dbReference type="Proteomes" id="UP000326565">
    <property type="component" value="Unassembled WGS sequence"/>
</dbReference>
<protein>
    <recommendedName>
        <fullName evidence="3">S-adenosyl-L-methionine-dependent methyltransferase</fullName>
    </recommendedName>
</protein>
<reference evidence="1 2" key="1">
    <citation type="submission" date="2019-04" db="EMBL/GenBank/DDBJ databases">
        <title>Friends and foes A comparative genomics study of 23 Aspergillus species from section Flavi.</title>
        <authorList>
            <consortium name="DOE Joint Genome Institute"/>
            <person name="Kjaerbolling I."/>
            <person name="Vesth T."/>
            <person name="Frisvad J.C."/>
            <person name="Nybo J.L."/>
            <person name="Theobald S."/>
            <person name="Kildgaard S."/>
            <person name="Isbrandt T."/>
            <person name="Kuo A."/>
            <person name="Sato A."/>
            <person name="Lyhne E.K."/>
            <person name="Kogle M.E."/>
            <person name="Wiebenga A."/>
            <person name="Kun R.S."/>
            <person name="Lubbers R.J."/>
            <person name="Makela M.R."/>
            <person name="Barry K."/>
            <person name="Chovatia M."/>
            <person name="Clum A."/>
            <person name="Daum C."/>
            <person name="Haridas S."/>
            <person name="He G."/>
            <person name="LaButti K."/>
            <person name="Lipzen A."/>
            <person name="Mondo S."/>
            <person name="Riley R."/>
            <person name="Salamov A."/>
            <person name="Simmons B.A."/>
            <person name="Magnuson J.K."/>
            <person name="Henrissat B."/>
            <person name="Mortensen U.H."/>
            <person name="Larsen T.O."/>
            <person name="Devries R.P."/>
            <person name="Grigoriev I.V."/>
            <person name="Machida M."/>
            <person name="Baker S.E."/>
            <person name="Andersen M.R."/>
        </authorList>
    </citation>
    <scope>NUCLEOTIDE SEQUENCE [LARGE SCALE GENOMIC DNA]</scope>
    <source>
        <strain evidence="1 2">CBS 151.66</strain>
    </source>
</reference>
<evidence type="ECO:0000313" key="2">
    <source>
        <dbReference type="Proteomes" id="UP000326565"/>
    </source>
</evidence>
<proteinExistence type="predicted"/>
<dbReference type="EMBL" id="ML732159">
    <property type="protein sequence ID" value="KAB8078289.1"/>
    <property type="molecule type" value="Genomic_DNA"/>
</dbReference>
<dbReference type="SUPFAM" id="SSF53335">
    <property type="entry name" value="S-adenosyl-L-methionine-dependent methyltransferases"/>
    <property type="match status" value="1"/>
</dbReference>
<dbReference type="AlphaFoldDB" id="A0A5N5XC44"/>
<dbReference type="InterPro" id="IPR029063">
    <property type="entry name" value="SAM-dependent_MTases_sf"/>
</dbReference>
<evidence type="ECO:0008006" key="3">
    <source>
        <dbReference type="Google" id="ProtNLM"/>
    </source>
</evidence>
<evidence type="ECO:0000313" key="1">
    <source>
        <dbReference type="EMBL" id="KAB8078289.1"/>
    </source>
</evidence>
<gene>
    <name evidence="1" type="ORF">BDV29DRAFT_152818</name>
</gene>
<accession>A0A5N5XC44</accession>